<dbReference type="Gene3D" id="1.10.10.10">
    <property type="entry name" value="Winged helix-like DNA-binding domain superfamily/Winged helix DNA-binding domain"/>
    <property type="match status" value="1"/>
</dbReference>
<name>A0A918K231_9GAMM</name>
<organism evidence="5 6">
    <name type="scientific">Saccharospirillum salsuginis</name>
    <dbReference type="NCBI Taxonomy" id="418750"/>
    <lineage>
        <taxon>Bacteria</taxon>
        <taxon>Pseudomonadati</taxon>
        <taxon>Pseudomonadota</taxon>
        <taxon>Gammaproteobacteria</taxon>
        <taxon>Oceanospirillales</taxon>
        <taxon>Saccharospirillaceae</taxon>
        <taxon>Saccharospirillum</taxon>
    </lineage>
</organism>
<dbReference type="AlphaFoldDB" id="A0A918K231"/>
<keyword evidence="6" id="KW-1185">Reference proteome</keyword>
<dbReference type="PIRSF" id="PIRSF006707">
    <property type="entry name" value="MJ1563"/>
    <property type="match status" value="1"/>
</dbReference>
<evidence type="ECO:0000256" key="2">
    <source>
        <dbReference type="ARBA" id="ARBA00023125"/>
    </source>
</evidence>
<evidence type="ECO:0000313" key="5">
    <source>
        <dbReference type="EMBL" id="GGX40990.1"/>
    </source>
</evidence>
<dbReference type="InterPro" id="IPR036390">
    <property type="entry name" value="WH_DNA-bd_sf"/>
</dbReference>
<evidence type="ECO:0000256" key="4">
    <source>
        <dbReference type="PIRNR" id="PIRNR006707"/>
    </source>
</evidence>
<dbReference type="InterPro" id="IPR026282">
    <property type="entry name" value="MJ1563"/>
</dbReference>
<reference evidence="5" key="2">
    <citation type="submission" date="2020-09" db="EMBL/GenBank/DDBJ databases">
        <authorList>
            <person name="Sun Q."/>
            <person name="Kim S."/>
        </authorList>
    </citation>
    <scope>NUCLEOTIDE SEQUENCE</scope>
    <source>
        <strain evidence="5">KCTC 22169</strain>
    </source>
</reference>
<keyword evidence="1 4" id="KW-0805">Transcription regulation</keyword>
<dbReference type="InterPro" id="IPR036388">
    <property type="entry name" value="WH-like_DNA-bd_sf"/>
</dbReference>
<comment type="caution">
    <text evidence="5">The sequence shown here is derived from an EMBL/GenBank/DDBJ whole genome shotgun (WGS) entry which is preliminary data.</text>
</comment>
<dbReference type="GO" id="GO:0003677">
    <property type="term" value="F:DNA binding"/>
    <property type="evidence" value="ECO:0007669"/>
    <property type="project" value="UniProtKB-UniRule"/>
</dbReference>
<evidence type="ECO:0000256" key="1">
    <source>
        <dbReference type="ARBA" id="ARBA00023015"/>
    </source>
</evidence>
<keyword evidence="3 4" id="KW-0804">Transcription</keyword>
<keyword evidence="2 4" id="KW-0238">DNA-binding</keyword>
<dbReference type="PANTHER" id="PTHR38465">
    <property type="entry name" value="HTH-TYPE TRANSCRIPTIONAL REGULATOR MJ1563-RELATED"/>
    <property type="match status" value="1"/>
</dbReference>
<evidence type="ECO:0000256" key="3">
    <source>
        <dbReference type="ARBA" id="ARBA00023163"/>
    </source>
</evidence>
<sequence>MRSLVVNSIAQTMDHYGVNSTTGLLYGLMYFHNDPITLDEMCAKMGMSKGSMSTGVRKLQENKMVHRIFRPGSRKDLYRAEEDFHKNFINFFCRRWEDEVTINMKAIEAAETEYQALLERDDLPADIAREIEIDLAKIDESKDYYRFLEKLIARCESGELFRWLADDNDDSTP</sequence>
<dbReference type="Proteomes" id="UP000626148">
    <property type="component" value="Unassembled WGS sequence"/>
</dbReference>
<gene>
    <name evidence="5" type="ORF">GCM10007392_04750</name>
</gene>
<protein>
    <recommendedName>
        <fullName evidence="4">HTH-type transcriptional regulator</fullName>
    </recommendedName>
</protein>
<accession>A0A918K231</accession>
<dbReference type="SUPFAM" id="SSF46785">
    <property type="entry name" value="Winged helix' DNA-binding domain"/>
    <property type="match status" value="1"/>
</dbReference>
<reference evidence="5" key="1">
    <citation type="journal article" date="2014" name="Int. J. Syst. Evol. Microbiol.">
        <title>Complete genome sequence of Corynebacterium casei LMG S-19264T (=DSM 44701T), isolated from a smear-ripened cheese.</title>
        <authorList>
            <consortium name="US DOE Joint Genome Institute (JGI-PGF)"/>
            <person name="Walter F."/>
            <person name="Albersmeier A."/>
            <person name="Kalinowski J."/>
            <person name="Ruckert C."/>
        </authorList>
    </citation>
    <scope>NUCLEOTIDE SEQUENCE</scope>
    <source>
        <strain evidence="5">KCTC 22169</strain>
    </source>
</reference>
<proteinExistence type="inferred from homology"/>
<dbReference type="PANTHER" id="PTHR38465:SF1">
    <property type="entry name" value="HTH-TYPE TRANSCRIPTIONAL REGULATOR MJ1563-RELATED"/>
    <property type="match status" value="1"/>
</dbReference>
<evidence type="ECO:0000313" key="6">
    <source>
        <dbReference type="Proteomes" id="UP000626148"/>
    </source>
</evidence>
<dbReference type="EMBL" id="BMXR01000001">
    <property type="protein sequence ID" value="GGX40990.1"/>
    <property type="molecule type" value="Genomic_DNA"/>
</dbReference>
<comment type="similarity">
    <text evidence="4">Belongs to the GbsR family.</text>
</comment>
<dbReference type="InterPro" id="IPR052362">
    <property type="entry name" value="HTH-GbsR_regulator"/>
</dbReference>